<evidence type="ECO:0000313" key="4">
    <source>
        <dbReference type="Proteomes" id="UP000593626"/>
    </source>
</evidence>
<dbReference type="CDD" id="cd18720">
    <property type="entry name" value="PIN_YqxD-like"/>
    <property type="match status" value="1"/>
</dbReference>
<dbReference type="AlphaFoldDB" id="A0A7S8HFJ8"/>
<dbReference type="PANTHER" id="PTHR35146">
    <property type="entry name" value="UPF0178 PROTEIN YAII"/>
    <property type="match status" value="1"/>
</dbReference>
<dbReference type="EMBL" id="CP049742">
    <property type="protein sequence ID" value="QPC46913.1"/>
    <property type="molecule type" value="Genomic_DNA"/>
</dbReference>
<dbReference type="NCBIfam" id="NF001095">
    <property type="entry name" value="PRK00124.1"/>
    <property type="match status" value="1"/>
</dbReference>
<proteinExistence type="inferred from homology"/>
<dbReference type="HAMAP" id="MF_00489">
    <property type="entry name" value="UPF0178"/>
    <property type="match status" value="1"/>
</dbReference>
<dbReference type="Proteomes" id="UP000593626">
    <property type="component" value="Chromosome"/>
</dbReference>
<protein>
    <recommendedName>
        <fullName evidence="2">UPF0178 protein G8O30_08030</fullName>
    </recommendedName>
</protein>
<evidence type="ECO:0000313" key="3">
    <source>
        <dbReference type="EMBL" id="QPC46913.1"/>
    </source>
</evidence>
<dbReference type="KEGG" id="mcui:G8O30_08030"/>
<accession>A0A7S8HFJ8</accession>
<reference evidence="3 4" key="1">
    <citation type="submission" date="2019-07" db="EMBL/GenBank/DDBJ databases">
        <title>Genome sequence of 2 isolates from Red Sea Mangroves.</title>
        <authorList>
            <person name="Sefrji F."/>
            <person name="Michoud G."/>
            <person name="Merlino G."/>
            <person name="Daffonchio D."/>
        </authorList>
    </citation>
    <scope>NUCLEOTIDE SEQUENCE [LARGE SCALE GENOMIC DNA]</scope>
    <source>
        <strain evidence="3 4">R1DC41</strain>
    </source>
</reference>
<dbReference type="Pfam" id="PF02639">
    <property type="entry name" value="DUF188"/>
    <property type="match status" value="1"/>
</dbReference>
<comment type="similarity">
    <text evidence="1 2">Belongs to the UPF0178 family.</text>
</comment>
<keyword evidence="4" id="KW-1185">Reference proteome</keyword>
<dbReference type="RefSeq" id="WP_239671580.1">
    <property type="nucleotide sequence ID" value="NZ_CP049742.1"/>
</dbReference>
<name>A0A7S8HFJ8_9BACI</name>
<gene>
    <name evidence="3" type="ORF">G8O30_08030</name>
</gene>
<organism evidence="3 4">
    <name type="scientific">Mangrovibacillus cuniculi</name>
    <dbReference type="NCBI Taxonomy" id="2593652"/>
    <lineage>
        <taxon>Bacteria</taxon>
        <taxon>Bacillati</taxon>
        <taxon>Bacillota</taxon>
        <taxon>Bacilli</taxon>
        <taxon>Bacillales</taxon>
        <taxon>Bacillaceae</taxon>
        <taxon>Mangrovibacillus</taxon>
    </lineage>
</organism>
<dbReference type="PANTHER" id="PTHR35146:SF1">
    <property type="entry name" value="UPF0178 PROTEIN YAII"/>
    <property type="match status" value="1"/>
</dbReference>
<evidence type="ECO:0000256" key="2">
    <source>
        <dbReference type="HAMAP-Rule" id="MF_00489"/>
    </source>
</evidence>
<evidence type="ECO:0000256" key="1">
    <source>
        <dbReference type="ARBA" id="ARBA00008522"/>
    </source>
</evidence>
<dbReference type="InterPro" id="IPR003791">
    <property type="entry name" value="UPF0178"/>
</dbReference>
<sequence length="145" mass="16711">MIWVDADACPVVQEITQIAQRRSIEVYFIASYDHMRTSPTFGKWIYVDPGQDSADLYLLNRCKPRDIAVTHDIGLASLLLAKRVYVIAPTGKVYTEETIDTALTMRYYSAKERRKGNYGKGPKKFTQEDKDRFIQSLDRLLNNQN</sequence>